<dbReference type="PANTHER" id="PTHR16770">
    <property type="entry name" value="PROTEIN RIPPLY-LIKE"/>
    <property type="match status" value="1"/>
</dbReference>
<dbReference type="GeneTree" id="ENSGT00940000161952"/>
<evidence type="ECO:0000256" key="5">
    <source>
        <dbReference type="SAM" id="MobiDB-lite"/>
    </source>
</evidence>
<dbReference type="OMA" id="LWRPWTG"/>
<dbReference type="PANTHER" id="PTHR16770:SF3">
    <property type="entry name" value="PROTEIN RIPPLY2"/>
    <property type="match status" value="1"/>
</dbReference>
<dbReference type="Ensembl" id="ENSACIT00000013120.1">
    <property type="protein sequence ID" value="ENSACIP00000012764.1"/>
    <property type="gene ID" value="ENSACIG00000009954.1"/>
</dbReference>
<dbReference type="STRING" id="61819.ENSACIP00000012764"/>
<dbReference type="AlphaFoldDB" id="A0A3Q0RKE9"/>
<keyword evidence="7" id="KW-1185">Reference proteome</keyword>
<feature type="compositionally biased region" description="Acidic residues" evidence="5">
    <location>
        <begin position="104"/>
        <end position="122"/>
    </location>
</feature>
<evidence type="ECO:0000256" key="4">
    <source>
        <dbReference type="ARBA" id="ARBA00023242"/>
    </source>
</evidence>
<proteinExistence type="inferred from homology"/>
<dbReference type="Pfam" id="PF14998">
    <property type="entry name" value="Ripply"/>
    <property type="match status" value="1"/>
</dbReference>
<accession>A0A3Q0RKE9</accession>
<dbReference type="GO" id="GO:0000122">
    <property type="term" value="P:negative regulation of transcription by RNA polymerase II"/>
    <property type="evidence" value="ECO:0007669"/>
    <property type="project" value="TreeGrafter"/>
</dbReference>
<keyword evidence="4" id="KW-0539">Nucleus</keyword>
<organism evidence="6 7">
    <name type="scientific">Amphilophus citrinellus</name>
    <name type="common">Midas cichlid</name>
    <name type="synonym">Cichlasoma citrinellum</name>
    <dbReference type="NCBI Taxonomy" id="61819"/>
    <lineage>
        <taxon>Eukaryota</taxon>
        <taxon>Metazoa</taxon>
        <taxon>Chordata</taxon>
        <taxon>Craniata</taxon>
        <taxon>Vertebrata</taxon>
        <taxon>Euteleostomi</taxon>
        <taxon>Actinopterygii</taxon>
        <taxon>Neopterygii</taxon>
        <taxon>Teleostei</taxon>
        <taxon>Neoteleostei</taxon>
        <taxon>Acanthomorphata</taxon>
        <taxon>Ovalentaria</taxon>
        <taxon>Cichlomorphae</taxon>
        <taxon>Cichliformes</taxon>
        <taxon>Cichlidae</taxon>
        <taxon>New World cichlids</taxon>
        <taxon>Cichlasomatinae</taxon>
        <taxon>Heroini</taxon>
        <taxon>Amphilophus</taxon>
    </lineage>
</organism>
<protein>
    <submittedName>
        <fullName evidence="6">Ripply transcriptional repressor 2</fullName>
    </submittedName>
</protein>
<keyword evidence="3" id="KW-0217">Developmental protein</keyword>
<feature type="region of interest" description="Disordered" evidence="5">
    <location>
        <begin position="100"/>
        <end position="122"/>
    </location>
</feature>
<name>A0A3Q0RKE9_AMPCI</name>
<dbReference type="GO" id="GO:0009880">
    <property type="term" value="P:embryonic pattern specification"/>
    <property type="evidence" value="ECO:0007669"/>
    <property type="project" value="TreeGrafter"/>
</dbReference>
<comment type="similarity">
    <text evidence="2">Belongs to the ripply family.</text>
</comment>
<evidence type="ECO:0000256" key="1">
    <source>
        <dbReference type="ARBA" id="ARBA00004123"/>
    </source>
</evidence>
<evidence type="ECO:0000256" key="2">
    <source>
        <dbReference type="ARBA" id="ARBA00006944"/>
    </source>
</evidence>
<reference evidence="6" key="1">
    <citation type="submission" date="2025-08" db="UniProtKB">
        <authorList>
            <consortium name="Ensembl"/>
        </authorList>
    </citation>
    <scope>IDENTIFICATION</scope>
</reference>
<comment type="subcellular location">
    <subcellularLocation>
        <location evidence="1">Nucleus</location>
    </subcellularLocation>
</comment>
<dbReference type="InterPro" id="IPR028127">
    <property type="entry name" value="Ripply_fam"/>
</dbReference>
<sequence>FGTGFQALIKKKLPAFILTSAEHFTGLSSRSNGDNSSQQSDLWRPWFRNEGKNVERKVRLKFLFLNPNMLYWPKSRFFDYLYRDAEILLRNYPVQAAICPYEDSSSDEDNDDEEEEVEKEQN</sequence>
<dbReference type="GO" id="GO:0005634">
    <property type="term" value="C:nucleus"/>
    <property type="evidence" value="ECO:0007669"/>
    <property type="project" value="UniProtKB-SubCell"/>
</dbReference>
<evidence type="ECO:0000313" key="6">
    <source>
        <dbReference type="Ensembl" id="ENSACIP00000012764.1"/>
    </source>
</evidence>
<dbReference type="Proteomes" id="UP000261340">
    <property type="component" value="Unplaced"/>
</dbReference>
<evidence type="ECO:0000256" key="3">
    <source>
        <dbReference type="ARBA" id="ARBA00022473"/>
    </source>
</evidence>
<reference evidence="6" key="2">
    <citation type="submission" date="2025-09" db="UniProtKB">
        <authorList>
            <consortium name="Ensembl"/>
        </authorList>
    </citation>
    <scope>IDENTIFICATION</scope>
</reference>
<evidence type="ECO:0000313" key="7">
    <source>
        <dbReference type="Proteomes" id="UP000261340"/>
    </source>
</evidence>